<feature type="domain" description="HTH cro/C1-type" evidence="1">
    <location>
        <begin position="17"/>
        <end position="72"/>
    </location>
</feature>
<evidence type="ECO:0000259" key="1">
    <source>
        <dbReference type="PROSITE" id="PS50943"/>
    </source>
</evidence>
<proteinExistence type="predicted"/>
<dbReference type="RefSeq" id="WP_387401526.1">
    <property type="nucleotide sequence ID" value="NZ_JBIAMT010000009.1"/>
</dbReference>
<comment type="caution">
    <text evidence="2">The sequence shown here is derived from an EMBL/GenBank/DDBJ whole genome shotgun (WGS) entry which is preliminary data.</text>
</comment>
<dbReference type="Pfam" id="PF19054">
    <property type="entry name" value="DUF5753"/>
    <property type="match status" value="1"/>
</dbReference>
<dbReference type="PROSITE" id="PS50943">
    <property type="entry name" value="HTH_CROC1"/>
    <property type="match status" value="1"/>
</dbReference>
<keyword evidence="3" id="KW-1185">Reference proteome</keyword>
<dbReference type="InterPro" id="IPR010982">
    <property type="entry name" value="Lambda_DNA-bd_dom_sf"/>
</dbReference>
<dbReference type="Proteomes" id="UP001601442">
    <property type="component" value="Unassembled WGS sequence"/>
</dbReference>
<dbReference type="EMBL" id="JBIAMT010000009">
    <property type="protein sequence ID" value="MFF0501498.1"/>
    <property type="molecule type" value="Genomic_DNA"/>
</dbReference>
<protein>
    <submittedName>
        <fullName evidence="2">Helix-turn-helix domain-containing protein</fullName>
    </submittedName>
</protein>
<dbReference type="InterPro" id="IPR001387">
    <property type="entry name" value="Cro/C1-type_HTH"/>
</dbReference>
<gene>
    <name evidence="2" type="ORF">ACFYU5_34240</name>
</gene>
<dbReference type="CDD" id="cd00093">
    <property type="entry name" value="HTH_XRE"/>
    <property type="match status" value="1"/>
</dbReference>
<dbReference type="Pfam" id="PF13560">
    <property type="entry name" value="HTH_31"/>
    <property type="match status" value="1"/>
</dbReference>
<organism evidence="2 3">
    <name type="scientific">Nocardia aobensis</name>
    <dbReference type="NCBI Taxonomy" id="257277"/>
    <lineage>
        <taxon>Bacteria</taxon>
        <taxon>Bacillati</taxon>
        <taxon>Actinomycetota</taxon>
        <taxon>Actinomycetes</taxon>
        <taxon>Mycobacteriales</taxon>
        <taxon>Nocardiaceae</taxon>
        <taxon>Nocardia</taxon>
    </lineage>
</organism>
<name>A0ABW6PEA8_9NOCA</name>
<dbReference type="Gene3D" id="1.10.260.40">
    <property type="entry name" value="lambda repressor-like DNA-binding domains"/>
    <property type="match status" value="1"/>
</dbReference>
<dbReference type="SMART" id="SM00530">
    <property type="entry name" value="HTH_XRE"/>
    <property type="match status" value="1"/>
</dbReference>
<sequence length="301" mass="34670">MQIESTTLPRRLLGRRLIELRQAANLQSDEAAKLAEIGRQTLWRLENGRTSEVKRPIIRALCRVYEVNEEDQNGLLWLADECRKEEWWQSYSDAIVYADLFLSLEQAATRVDSFQLTLLPGLTQTADYRRAKARYYRPELRRSRLVDQHIQYNEQRSFELLSKRQARLADPSNPLTMQILLGEAALRYRIGGNAVMADQIRHLHELSLLANMSIRVIPFTSDGHIGLETDSFVLFEFPQHLNPALTQPPVVYIEGYAGTLYLDKPAEIEVYRQALSDIAAVALNEAESRALLREIEQEYRA</sequence>
<accession>A0ABW6PEA8</accession>
<evidence type="ECO:0000313" key="3">
    <source>
        <dbReference type="Proteomes" id="UP001601442"/>
    </source>
</evidence>
<dbReference type="InterPro" id="IPR043917">
    <property type="entry name" value="DUF5753"/>
</dbReference>
<evidence type="ECO:0000313" key="2">
    <source>
        <dbReference type="EMBL" id="MFF0501498.1"/>
    </source>
</evidence>
<reference evidence="2 3" key="1">
    <citation type="submission" date="2024-10" db="EMBL/GenBank/DDBJ databases">
        <title>The Natural Products Discovery Center: Release of the First 8490 Sequenced Strains for Exploring Actinobacteria Biosynthetic Diversity.</title>
        <authorList>
            <person name="Kalkreuter E."/>
            <person name="Kautsar S.A."/>
            <person name="Yang D."/>
            <person name="Bader C.D."/>
            <person name="Teijaro C.N."/>
            <person name="Fluegel L."/>
            <person name="Davis C.M."/>
            <person name="Simpson J.R."/>
            <person name="Lauterbach L."/>
            <person name="Steele A.D."/>
            <person name="Gui C."/>
            <person name="Meng S."/>
            <person name="Li G."/>
            <person name="Viehrig K."/>
            <person name="Ye F."/>
            <person name="Su P."/>
            <person name="Kiefer A.F."/>
            <person name="Nichols A."/>
            <person name="Cepeda A.J."/>
            <person name="Yan W."/>
            <person name="Fan B."/>
            <person name="Jiang Y."/>
            <person name="Adhikari A."/>
            <person name="Zheng C.-J."/>
            <person name="Schuster L."/>
            <person name="Cowan T.M."/>
            <person name="Smanski M.J."/>
            <person name="Chevrette M.G."/>
            <person name="De Carvalho L.P.S."/>
            <person name="Shen B."/>
        </authorList>
    </citation>
    <scope>NUCLEOTIDE SEQUENCE [LARGE SCALE GENOMIC DNA]</scope>
    <source>
        <strain evidence="2 3">NPDC004119</strain>
    </source>
</reference>
<dbReference type="SUPFAM" id="SSF47413">
    <property type="entry name" value="lambda repressor-like DNA-binding domains"/>
    <property type="match status" value="1"/>
</dbReference>